<name>A0A8X8X746_SALSN</name>
<accession>A0A8X8X746</accession>
<dbReference type="PANTHER" id="PTHR31672">
    <property type="entry name" value="BNACNNG10540D PROTEIN"/>
    <property type="match status" value="1"/>
</dbReference>
<organism evidence="2">
    <name type="scientific">Salvia splendens</name>
    <name type="common">Scarlet sage</name>
    <dbReference type="NCBI Taxonomy" id="180675"/>
    <lineage>
        <taxon>Eukaryota</taxon>
        <taxon>Viridiplantae</taxon>
        <taxon>Streptophyta</taxon>
        <taxon>Embryophyta</taxon>
        <taxon>Tracheophyta</taxon>
        <taxon>Spermatophyta</taxon>
        <taxon>Magnoliopsida</taxon>
        <taxon>eudicotyledons</taxon>
        <taxon>Gunneridae</taxon>
        <taxon>Pentapetalae</taxon>
        <taxon>asterids</taxon>
        <taxon>lamiids</taxon>
        <taxon>Lamiales</taxon>
        <taxon>Lamiaceae</taxon>
        <taxon>Nepetoideae</taxon>
        <taxon>Mentheae</taxon>
        <taxon>Salviinae</taxon>
        <taxon>Salvia</taxon>
        <taxon>Salvia subgen. Calosphace</taxon>
        <taxon>core Calosphace</taxon>
    </lineage>
</organism>
<evidence type="ECO:0000313" key="3">
    <source>
        <dbReference type="Proteomes" id="UP000298416"/>
    </source>
</evidence>
<dbReference type="Gene3D" id="1.20.1280.50">
    <property type="match status" value="1"/>
</dbReference>
<dbReference type="Pfam" id="PF00646">
    <property type="entry name" value="F-box"/>
    <property type="match status" value="1"/>
</dbReference>
<sequence length="555" mass="62725">MDADLVCQFIRKFRIGATWNEALARKQSRLMAEFFWRNSSSKPADAQDQNTEVQILANLSHDLLYKIFMLLPAESLFRLQFVCKQWFALINSSIFVTSHAQKSETVLISQQMAFCPRGSVGKPKAYFHFLSLDGLRSSFVESSVNDLDRVLASYGGLILGTNLRRKRLVLMNPMTRKYVDLPLGVLLLSCKHLYKSFGIAFCSKTKTYKVVHLFYGHLGGVGCEILSVETRKWRRITRCLQSVQLGQTMLSVGRSVHLLGYGKWYDCVVSLDVCDEKFVTKKLPVKRIWEDMLVEMGGDLGFVSRAKVNALEVWILSELEGECWMKKCRIDLSGDLVYCIPVCSRRDGSEMVLESQSGRLCVYDFGRDETRLISSGSSGGGDDDYYEEEWEPWSAMTNKIYIPHGNTLVSFGDQRVTCNGLIFLEKAVKGRGLIVLNPVTREVETVPLGTMCAPHHESYGMTFFCESSRYKLVHLFQDASQRIGCEIMHIGSGPWRVVEGPAHGLMGWLGYPPVSAIGALHWVPNVDHNEHIVSMRSLSRYLSPKLVGFTTAFFK</sequence>
<dbReference type="Pfam" id="PF08268">
    <property type="entry name" value="FBA_3"/>
    <property type="match status" value="1"/>
</dbReference>
<protein>
    <recommendedName>
        <fullName evidence="1">F-box domain-containing protein</fullName>
    </recommendedName>
</protein>
<dbReference type="Pfam" id="PF07734">
    <property type="entry name" value="FBA_1"/>
    <property type="match status" value="1"/>
</dbReference>
<proteinExistence type="predicted"/>
<feature type="domain" description="F-box" evidence="1">
    <location>
        <begin position="53"/>
        <end position="99"/>
    </location>
</feature>
<dbReference type="NCBIfam" id="TIGR01640">
    <property type="entry name" value="F_box_assoc_1"/>
    <property type="match status" value="1"/>
</dbReference>
<keyword evidence="3" id="KW-1185">Reference proteome</keyword>
<dbReference type="EMBL" id="PNBA02000011">
    <property type="protein sequence ID" value="KAG6407542.1"/>
    <property type="molecule type" value="Genomic_DNA"/>
</dbReference>
<dbReference type="PROSITE" id="PS50181">
    <property type="entry name" value="FBOX"/>
    <property type="match status" value="1"/>
</dbReference>
<dbReference type="SMART" id="SM00256">
    <property type="entry name" value="FBOX"/>
    <property type="match status" value="1"/>
</dbReference>
<dbReference type="AlphaFoldDB" id="A0A8X8X746"/>
<dbReference type="InterPro" id="IPR006527">
    <property type="entry name" value="F-box-assoc_dom_typ1"/>
</dbReference>
<reference evidence="2" key="2">
    <citation type="submission" date="2020-08" db="EMBL/GenBank/DDBJ databases">
        <title>Plant Genome Project.</title>
        <authorList>
            <person name="Zhang R.-G."/>
        </authorList>
    </citation>
    <scope>NUCLEOTIDE SEQUENCE</scope>
    <source>
        <strain evidence="2">Huo1</strain>
        <tissue evidence="2">Leaf</tissue>
    </source>
</reference>
<gene>
    <name evidence="2" type="ORF">SASPL_130534</name>
</gene>
<evidence type="ECO:0000313" key="2">
    <source>
        <dbReference type="EMBL" id="KAG6407542.1"/>
    </source>
</evidence>
<reference evidence="2" key="1">
    <citation type="submission" date="2018-01" db="EMBL/GenBank/DDBJ databases">
        <authorList>
            <person name="Mao J.F."/>
        </authorList>
    </citation>
    <scope>NUCLEOTIDE SEQUENCE</scope>
    <source>
        <strain evidence="2">Huo1</strain>
        <tissue evidence="2">Leaf</tissue>
    </source>
</reference>
<dbReference type="PANTHER" id="PTHR31672:SF11">
    <property type="entry name" value="F-BOX PROTEIN CPR1-LIKE ISOFORM X2"/>
    <property type="match status" value="1"/>
</dbReference>
<dbReference type="InterPro" id="IPR050796">
    <property type="entry name" value="SCF_F-box_component"/>
</dbReference>
<evidence type="ECO:0000259" key="1">
    <source>
        <dbReference type="PROSITE" id="PS50181"/>
    </source>
</evidence>
<dbReference type="SUPFAM" id="SSF81383">
    <property type="entry name" value="F-box domain"/>
    <property type="match status" value="1"/>
</dbReference>
<dbReference type="InterPro" id="IPR001810">
    <property type="entry name" value="F-box_dom"/>
</dbReference>
<dbReference type="Proteomes" id="UP000298416">
    <property type="component" value="Unassembled WGS sequence"/>
</dbReference>
<dbReference type="InterPro" id="IPR036047">
    <property type="entry name" value="F-box-like_dom_sf"/>
</dbReference>
<dbReference type="InterPro" id="IPR017451">
    <property type="entry name" value="F-box-assoc_interact_dom"/>
</dbReference>
<comment type="caution">
    <text evidence="2">The sequence shown here is derived from an EMBL/GenBank/DDBJ whole genome shotgun (WGS) entry which is preliminary data.</text>
</comment>
<dbReference type="InterPro" id="IPR013187">
    <property type="entry name" value="F-box-assoc_dom_typ3"/>
</dbReference>